<feature type="domain" description="SusD-like N-terminal" evidence="7">
    <location>
        <begin position="82"/>
        <end position="238"/>
    </location>
</feature>
<dbReference type="InterPro" id="IPR033985">
    <property type="entry name" value="SusD-like_N"/>
</dbReference>
<comment type="similarity">
    <text evidence="2">Belongs to the SusD family.</text>
</comment>
<comment type="subcellular location">
    <subcellularLocation>
        <location evidence="1">Cell outer membrane</location>
    </subcellularLocation>
</comment>
<evidence type="ECO:0000256" key="2">
    <source>
        <dbReference type="ARBA" id="ARBA00006275"/>
    </source>
</evidence>
<evidence type="ECO:0000256" key="5">
    <source>
        <dbReference type="ARBA" id="ARBA00023237"/>
    </source>
</evidence>
<proteinExistence type="inferred from homology"/>
<evidence type="ECO:0000256" key="3">
    <source>
        <dbReference type="ARBA" id="ARBA00022729"/>
    </source>
</evidence>
<keyword evidence="5" id="KW-0998">Cell outer membrane</keyword>
<dbReference type="SUPFAM" id="SSF48452">
    <property type="entry name" value="TPR-like"/>
    <property type="match status" value="1"/>
</dbReference>
<keyword evidence="4" id="KW-0472">Membrane</keyword>
<dbReference type="AlphaFoldDB" id="A0A5M5MAU1"/>
<organism evidence="8 9">
    <name type="scientific">Bacteroides ovatus</name>
    <dbReference type="NCBI Taxonomy" id="28116"/>
    <lineage>
        <taxon>Bacteria</taxon>
        <taxon>Pseudomonadati</taxon>
        <taxon>Bacteroidota</taxon>
        <taxon>Bacteroidia</taxon>
        <taxon>Bacteroidales</taxon>
        <taxon>Bacteroidaceae</taxon>
        <taxon>Bacteroides</taxon>
    </lineage>
</organism>
<protein>
    <submittedName>
        <fullName evidence="8">RagB/SusD family nutrient uptake outer membrane protein</fullName>
    </submittedName>
</protein>
<evidence type="ECO:0000256" key="1">
    <source>
        <dbReference type="ARBA" id="ARBA00004442"/>
    </source>
</evidence>
<reference evidence="8 9" key="1">
    <citation type="journal article" date="2019" name="Nat. Med.">
        <title>A library of human gut bacterial isolates paired with longitudinal multiomics data enables mechanistic microbiome research.</title>
        <authorList>
            <person name="Poyet M."/>
            <person name="Groussin M."/>
            <person name="Gibbons S.M."/>
            <person name="Avila-Pacheco J."/>
            <person name="Jiang X."/>
            <person name="Kearney S.M."/>
            <person name="Perrotta A.R."/>
            <person name="Berdy B."/>
            <person name="Zhao S."/>
            <person name="Lieberman T.D."/>
            <person name="Swanson P.K."/>
            <person name="Smith M."/>
            <person name="Roesemann S."/>
            <person name="Alexander J.E."/>
            <person name="Rich S.A."/>
            <person name="Livny J."/>
            <person name="Vlamakis H."/>
            <person name="Clish C."/>
            <person name="Bullock K."/>
            <person name="Deik A."/>
            <person name="Scott J."/>
            <person name="Pierce K.A."/>
            <person name="Xavier R.J."/>
            <person name="Alm E.J."/>
        </authorList>
    </citation>
    <scope>NUCLEOTIDE SEQUENCE [LARGE SCALE GENOMIC DNA]</scope>
    <source>
        <strain evidence="8 9">BIOML-A41</strain>
    </source>
</reference>
<evidence type="ECO:0000313" key="9">
    <source>
        <dbReference type="Proteomes" id="UP000478493"/>
    </source>
</evidence>
<gene>
    <name evidence="8" type="ORF">F3B85_02205</name>
</gene>
<dbReference type="Pfam" id="PF14322">
    <property type="entry name" value="SusD-like_3"/>
    <property type="match status" value="1"/>
</dbReference>
<dbReference type="RefSeq" id="WP_008649417.1">
    <property type="nucleotide sequence ID" value="NZ_CAKJZH010000002.1"/>
</dbReference>
<evidence type="ECO:0000256" key="4">
    <source>
        <dbReference type="ARBA" id="ARBA00023136"/>
    </source>
</evidence>
<dbReference type="Pfam" id="PF07980">
    <property type="entry name" value="SusD_RagB"/>
    <property type="match status" value="1"/>
</dbReference>
<name>A0A5M5MAU1_BACOV</name>
<dbReference type="GO" id="GO:0009279">
    <property type="term" value="C:cell outer membrane"/>
    <property type="evidence" value="ECO:0007669"/>
    <property type="project" value="UniProtKB-SubCell"/>
</dbReference>
<evidence type="ECO:0000313" key="8">
    <source>
        <dbReference type="EMBL" id="KAA4541988.1"/>
    </source>
</evidence>
<dbReference type="Proteomes" id="UP000478493">
    <property type="component" value="Unassembled WGS sequence"/>
</dbReference>
<dbReference type="InterPro" id="IPR011990">
    <property type="entry name" value="TPR-like_helical_dom_sf"/>
</dbReference>
<comment type="caution">
    <text evidence="8">The sequence shown here is derived from an EMBL/GenBank/DDBJ whole genome shotgun (WGS) entry which is preliminary data.</text>
</comment>
<accession>A0A5M5MAU1</accession>
<dbReference type="Gene3D" id="1.25.40.390">
    <property type="match status" value="1"/>
</dbReference>
<sequence>MKITKYIIGLGIMAGTVISLPSCTDLSETVYDQVMSQNYYNTKQDVINAVFRPFEHIYESIVRRHEHEELTGDQLITPTRGTWWYDGGKWEKYHYHQYDDINSGDWTSGWESMYAGIGQCNLVLDELAQLNPSKFNLSESEFDSFKAQLRCMRAYCYLRLFNSYRNCVLTTSSDQAVNERPENRKQVSPQVMFDFIEGELKDFCLPSLPSKTGQSGNGNQQGQFTKAAAASLLVRLYLNAEKWIGQPKWQECIDMCKRIIGGEFGYYAIADNWYEPFDWNNEMCNEVIFGFSGSYGTTSWHLKSGEHGDNRTVYGRGLPYGCQYFLKIEGDGSRNPKYAISPSFDNQRPRQIFDYELGMVTQKFAKYAGDKRYKQYVNTSNNTREGMFFMEGKIANSSISGGYAKNPDNQYVLYLLDQVGRFEGNAESGYIANPNYQESKLGNGDFNSGLYCVKYPFYPFDGGYFIESDYTEIRLAEIIYSQAECLLRLGQAGEAGKLLNSVRKRNYENFTADIAYQPEGNVVLDLKEMLDEWGREFLAESRRRTDLIRFGRFQDAWWDKKRDADTHYELFPFSQTQLEQNEYLKQNPGYPDIAR</sequence>
<dbReference type="EMBL" id="VWGP01000002">
    <property type="protein sequence ID" value="KAA4541988.1"/>
    <property type="molecule type" value="Genomic_DNA"/>
</dbReference>
<dbReference type="InterPro" id="IPR012944">
    <property type="entry name" value="SusD_RagB_dom"/>
</dbReference>
<evidence type="ECO:0000259" key="7">
    <source>
        <dbReference type="Pfam" id="PF14322"/>
    </source>
</evidence>
<feature type="domain" description="RagB/SusD" evidence="6">
    <location>
        <begin position="370"/>
        <end position="590"/>
    </location>
</feature>
<evidence type="ECO:0000259" key="6">
    <source>
        <dbReference type="Pfam" id="PF07980"/>
    </source>
</evidence>
<keyword evidence="3" id="KW-0732">Signal</keyword>